<dbReference type="InterPro" id="IPR006600">
    <property type="entry name" value="HTH_CenpB_DNA-bd_dom"/>
</dbReference>
<evidence type="ECO:0000256" key="3">
    <source>
        <dbReference type="ARBA" id="ARBA00023242"/>
    </source>
</evidence>
<dbReference type="STRING" id="5539.A0A3E2GRY1"/>
<evidence type="ECO:0000313" key="6">
    <source>
        <dbReference type="Proteomes" id="UP000258309"/>
    </source>
</evidence>
<feature type="non-terminal residue" evidence="5">
    <location>
        <position position="1"/>
    </location>
</feature>
<dbReference type="AlphaFoldDB" id="A0A3E2GRY1"/>
<gene>
    <name evidence="5" type="ORF">B7463_g12580</name>
</gene>
<reference evidence="5 6" key="1">
    <citation type="submission" date="2018-05" db="EMBL/GenBank/DDBJ databases">
        <title>Draft genome sequence of Scytalidium lignicola DSM 105466, a ubiquitous saprotrophic fungus.</title>
        <authorList>
            <person name="Buettner E."/>
            <person name="Gebauer A.M."/>
            <person name="Hofrichter M."/>
            <person name="Liers C."/>
            <person name="Kellner H."/>
        </authorList>
    </citation>
    <scope>NUCLEOTIDE SEQUENCE [LARGE SCALE GENOMIC DNA]</scope>
    <source>
        <strain evidence="5 6">DSM 105466</strain>
    </source>
</reference>
<comment type="caution">
    <text evidence="5">The sequence shown here is derived from an EMBL/GenBank/DDBJ whole genome shotgun (WGS) entry which is preliminary data.</text>
</comment>
<dbReference type="InterPro" id="IPR004875">
    <property type="entry name" value="DDE_SF_endonuclease_dom"/>
</dbReference>
<evidence type="ECO:0000313" key="5">
    <source>
        <dbReference type="EMBL" id="RFU23758.1"/>
    </source>
</evidence>
<dbReference type="Pfam" id="PF03184">
    <property type="entry name" value="DDE_1"/>
    <property type="match status" value="1"/>
</dbReference>
<evidence type="ECO:0000259" key="4">
    <source>
        <dbReference type="PROSITE" id="PS51253"/>
    </source>
</evidence>
<evidence type="ECO:0000256" key="2">
    <source>
        <dbReference type="ARBA" id="ARBA00023125"/>
    </source>
</evidence>
<accession>A0A3E2GRY1</accession>
<dbReference type="Pfam" id="PF05225">
    <property type="entry name" value="HTH_psq"/>
    <property type="match status" value="1"/>
</dbReference>
<dbReference type="InterPro" id="IPR050863">
    <property type="entry name" value="CenT-Element_Derived"/>
</dbReference>
<keyword evidence="3" id="KW-0539">Nucleus</keyword>
<dbReference type="GO" id="GO:0003677">
    <property type="term" value="F:DNA binding"/>
    <property type="evidence" value="ECO:0007669"/>
    <property type="project" value="UniProtKB-KW"/>
</dbReference>
<dbReference type="Gene3D" id="1.10.10.60">
    <property type="entry name" value="Homeodomain-like"/>
    <property type="match status" value="1"/>
</dbReference>
<dbReference type="SMART" id="SM00674">
    <property type="entry name" value="CENPB"/>
    <property type="match status" value="1"/>
</dbReference>
<dbReference type="InterPro" id="IPR009057">
    <property type="entry name" value="Homeodomain-like_sf"/>
</dbReference>
<dbReference type="SUPFAM" id="SSF46689">
    <property type="entry name" value="Homeodomain-like"/>
    <property type="match status" value="1"/>
</dbReference>
<dbReference type="PANTHER" id="PTHR19303:SF74">
    <property type="entry name" value="POGO TRANSPOSABLE ELEMENT WITH KRAB DOMAIN"/>
    <property type="match status" value="1"/>
</dbReference>
<dbReference type="Proteomes" id="UP000258309">
    <property type="component" value="Unassembled WGS sequence"/>
</dbReference>
<proteinExistence type="predicted"/>
<dbReference type="EMBL" id="NCSJ02000625">
    <property type="protein sequence ID" value="RFU23758.1"/>
    <property type="molecule type" value="Genomic_DNA"/>
</dbReference>
<dbReference type="OrthoDB" id="4207519at2759"/>
<keyword evidence="6" id="KW-1185">Reference proteome</keyword>
<dbReference type="PROSITE" id="PS51253">
    <property type="entry name" value="HTH_CENPB"/>
    <property type="match status" value="1"/>
</dbReference>
<sequence length="515" mass="58360">MPKKPHAQQEGRIILAINALKNKQIKSIRAAARNFDVPLATLHNRMNGHPEAFSTYTKAFRMTQIEEKSLVRWIISMGTRGMPPRPSGVQSMANTLISERGEPTPPSPVGKNWVQRFLSRHAELTTKYIRKYNYQRAKCKDPKLIQQWFTQFLEIKAQYGILDEDIYNFDEIGFAMGTIVIIKVVTASDCFGKPPLLQPGNREWVTVVESINACGWALLPLIIFKGKHHQLALSSLLPDGWRDEQSDNGWTNNRIGLEWLEKTFEPTTRDKTKGQYRMLVLDGHVLKRMYGTQIEAKVRGKIQHIDKEDFLEIYPIVRQQTFKPTIIQNGFAVTGLVPYDPEHVLAKLQVQVDKTPTPPGSTHSSNSRVRWIPETPHNPIQLQLQSQTIYRLLKEQNSPPTPTKTALNQLVKGCELAMHNTVFLAKEIEELKAINALMQRKLRRSRKQLIYTGSLTRQEAQELAQSNATAQNVVQVTNSSISADPLQAPPRRPPTCSGCNISGHKITHCPQLASH</sequence>
<protein>
    <recommendedName>
        <fullName evidence="4">HTH CENPB-type domain-containing protein</fullName>
    </recommendedName>
</protein>
<name>A0A3E2GRY1_SCYLI</name>
<dbReference type="GO" id="GO:0005634">
    <property type="term" value="C:nucleus"/>
    <property type="evidence" value="ECO:0007669"/>
    <property type="project" value="UniProtKB-SubCell"/>
</dbReference>
<feature type="non-terminal residue" evidence="5">
    <location>
        <position position="515"/>
    </location>
</feature>
<dbReference type="InterPro" id="IPR007889">
    <property type="entry name" value="HTH_Psq"/>
</dbReference>
<dbReference type="OMA" id="CINATSX"/>
<dbReference type="Pfam" id="PF03221">
    <property type="entry name" value="HTH_Tnp_Tc5"/>
    <property type="match status" value="1"/>
</dbReference>
<comment type="subcellular location">
    <subcellularLocation>
        <location evidence="1">Nucleus</location>
    </subcellularLocation>
</comment>
<keyword evidence="2" id="KW-0238">DNA-binding</keyword>
<dbReference type="PANTHER" id="PTHR19303">
    <property type="entry name" value="TRANSPOSON"/>
    <property type="match status" value="1"/>
</dbReference>
<organism evidence="5 6">
    <name type="scientific">Scytalidium lignicola</name>
    <name type="common">Hyphomycete</name>
    <dbReference type="NCBI Taxonomy" id="5539"/>
    <lineage>
        <taxon>Eukaryota</taxon>
        <taxon>Fungi</taxon>
        <taxon>Dikarya</taxon>
        <taxon>Ascomycota</taxon>
        <taxon>Pezizomycotina</taxon>
        <taxon>Leotiomycetes</taxon>
        <taxon>Leotiomycetes incertae sedis</taxon>
        <taxon>Scytalidium</taxon>
    </lineage>
</organism>
<feature type="domain" description="HTH CENPB-type" evidence="4">
    <location>
        <begin position="54"/>
        <end position="127"/>
    </location>
</feature>
<evidence type="ECO:0000256" key="1">
    <source>
        <dbReference type="ARBA" id="ARBA00004123"/>
    </source>
</evidence>